<accession>A0ABN9T5H6</accession>
<organism evidence="2 3">
    <name type="scientific">Prorocentrum cordatum</name>
    <dbReference type="NCBI Taxonomy" id="2364126"/>
    <lineage>
        <taxon>Eukaryota</taxon>
        <taxon>Sar</taxon>
        <taxon>Alveolata</taxon>
        <taxon>Dinophyceae</taxon>
        <taxon>Prorocentrales</taxon>
        <taxon>Prorocentraceae</taxon>
        <taxon>Prorocentrum</taxon>
    </lineage>
</organism>
<reference evidence="2" key="1">
    <citation type="submission" date="2023-10" db="EMBL/GenBank/DDBJ databases">
        <authorList>
            <person name="Chen Y."/>
            <person name="Shah S."/>
            <person name="Dougan E. K."/>
            <person name="Thang M."/>
            <person name="Chan C."/>
        </authorList>
    </citation>
    <scope>NUCLEOTIDE SEQUENCE [LARGE SCALE GENOMIC DNA]</scope>
</reference>
<protein>
    <submittedName>
        <fullName evidence="2">Uncharacterized protein</fullName>
    </submittedName>
</protein>
<evidence type="ECO:0000313" key="2">
    <source>
        <dbReference type="EMBL" id="CAK0840051.1"/>
    </source>
</evidence>
<evidence type="ECO:0000256" key="1">
    <source>
        <dbReference type="SAM" id="MobiDB-lite"/>
    </source>
</evidence>
<dbReference type="EMBL" id="CAUYUJ010014346">
    <property type="protein sequence ID" value="CAK0840051.1"/>
    <property type="molecule type" value="Genomic_DNA"/>
</dbReference>
<feature type="region of interest" description="Disordered" evidence="1">
    <location>
        <begin position="283"/>
        <end position="303"/>
    </location>
</feature>
<feature type="compositionally biased region" description="Gly residues" evidence="1">
    <location>
        <begin position="485"/>
        <end position="497"/>
    </location>
</feature>
<keyword evidence="3" id="KW-1185">Reference proteome</keyword>
<comment type="caution">
    <text evidence="2">The sequence shown here is derived from an EMBL/GenBank/DDBJ whole genome shotgun (WGS) entry which is preliminary data.</text>
</comment>
<feature type="region of interest" description="Disordered" evidence="1">
    <location>
        <begin position="473"/>
        <end position="515"/>
    </location>
</feature>
<sequence length="757" mass="81918">MALLPFGEEVEWYSDLAPGQYVAMEYEGDDVDHERILLHPLGGGVWWIRTPDGDEYFQDVACQDASDGPVRCRLLPADGSLPPGARGRGRRKLYRFAERVGALELREGILRGRKACEAECRPGQRPVVPERVQEPAGELMLIERFFGGSFPPVPGVRLRGKKPLTAALVARPRPGVTPGGTATPEASEAEEPAADVLPLLAGHAWALAEPVPSAAIGSEVDIRKSTFVGASDTSGLIFVDDGFARVRRMPVEDVPEYADTRTAELRRRLGLPGAGAEADLRDRLARPPLPPPAEAPAQVGEAAAGPIKSEDVRLLAVDFDGQGERFKPWREAVHESSQEEFSDQPMDAPPSALTTCKSMLRVGSDPRLWLREYLREKGLASTDRVAHELRCVCEALCMAGCYDQVNLGGLMALEVLRKRLAGIVAARANPQRAQWEVAKYYTGVQSAEDIAGPVRRAHVARKMREDREGLQALRGAPSGAPEGDFGAGGGGGAGRGAGGEDKGGGDGRGRGDGGRGMANDALEALSWMAGWKEFLWADRGPGVLPDDVQVDAQRRVYELVDSWHPRPPQLSDEAALQKLLQGHSPYQAAGCPTRVTSFKLDLLSLPGSVRGCPLITDVAPSEVIGFLGDYRGRMLAPPVEKYETIPYFDPKLRFNQEEYHRLLRRLTDIGKITWTSSPKCRGGLFTVERGGGAAQRLIVDARRANEWFQAPPEVALLSSEGLSRIEVELPADAPLGPEQAAKLLGDFYLSIGLLGCV</sequence>
<gene>
    <name evidence="2" type="ORF">PCOR1329_LOCUS35580</name>
</gene>
<dbReference type="Proteomes" id="UP001189429">
    <property type="component" value="Unassembled WGS sequence"/>
</dbReference>
<feature type="compositionally biased region" description="Basic and acidic residues" evidence="1">
    <location>
        <begin position="498"/>
        <end position="513"/>
    </location>
</feature>
<evidence type="ECO:0000313" key="3">
    <source>
        <dbReference type="Proteomes" id="UP001189429"/>
    </source>
</evidence>
<name>A0ABN9T5H6_9DINO</name>
<proteinExistence type="predicted"/>